<feature type="chain" id="PRO_5019241865" evidence="7">
    <location>
        <begin position="24"/>
        <end position="352"/>
    </location>
</feature>
<evidence type="ECO:0000256" key="4">
    <source>
        <dbReference type="ARBA" id="ARBA00022729"/>
    </source>
</evidence>
<evidence type="ECO:0000256" key="2">
    <source>
        <dbReference type="ARBA" id="ARBA00008610"/>
    </source>
</evidence>
<dbReference type="SUPFAM" id="SSF53822">
    <property type="entry name" value="Periplasmic binding protein-like I"/>
    <property type="match status" value="1"/>
</dbReference>
<dbReference type="PANTHER" id="PTHR34296:SF2">
    <property type="entry name" value="ABC TRANSPORTER GUANOSINE-BINDING PROTEIN NUPN"/>
    <property type="match status" value="1"/>
</dbReference>
<evidence type="ECO:0000256" key="1">
    <source>
        <dbReference type="ARBA" id="ARBA00004193"/>
    </source>
</evidence>
<accession>A0A402AAE3</accession>
<evidence type="ECO:0000259" key="8">
    <source>
        <dbReference type="Pfam" id="PF02608"/>
    </source>
</evidence>
<evidence type="ECO:0000256" key="3">
    <source>
        <dbReference type="ARBA" id="ARBA00022475"/>
    </source>
</evidence>
<dbReference type="Proteomes" id="UP000287352">
    <property type="component" value="Unassembled WGS sequence"/>
</dbReference>
<feature type="domain" description="ABC transporter substrate-binding protein PnrA-like" evidence="8">
    <location>
        <begin position="41"/>
        <end position="348"/>
    </location>
</feature>
<keyword evidence="3" id="KW-1003">Cell membrane</keyword>
<evidence type="ECO:0000313" key="9">
    <source>
        <dbReference type="EMBL" id="GCE15891.1"/>
    </source>
</evidence>
<dbReference type="InterPro" id="IPR003760">
    <property type="entry name" value="PnrA-like"/>
</dbReference>
<name>A0A402AAE3_9CHLR</name>
<reference evidence="10" key="1">
    <citation type="submission" date="2018-12" db="EMBL/GenBank/DDBJ databases">
        <title>Tengunoibacter tsumagoiensis gen. nov., sp. nov., Dictyobacter kobayashii sp. nov., D. alpinus sp. nov., and D. joshuensis sp. nov. and description of Dictyobacteraceae fam. nov. within the order Ktedonobacterales isolated from Tengu-no-mugimeshi.</title>
        <authorList>
            <person name="Wang C.M."/>
            <person name="Zheng Y."/>
            <person name="Sakai Y."/>
            <person name="Toyoda A."/>
            <person name="Minakuchi Y."/>
            <person name="Abe K."/>
            <person name="Yokota A."/>
            <person name="Yabe S."/>
        </authorList>
    </citation>
    <scope>NUCLEOTIDE SEQUENCE [LARGE SCALE GENOMIC DNA]</scope>
    <source>
        <strain evidence="10">Uno3</strain>
    </source>
</reference>
<keyword evidence="5" id="KW-0472">Membrane</keyword>
<evidence type="ECO:0000256" key="7">
    <source>
        <dbReference type="SAM" id="SignalP"/>
    </source>
</evidence>
<dbReference type="CDD" id="cd06354">
    <property type="entry name" value="PBP1_PrnA-like"/>
    <property type="match status" value="1"/>
</dbReference>
<sequence length="352" mass="36787">MQRFGTISRVATLLGIACTLLLAGCGSTSSPTTPSSAKKVTLITDIGGLNDQGFNQLSYQGYKKALDKYGFTRSVIETKSQDQYVSELTQAAQNSDLVIGVGFLMANAMDQVAKANPNKSFALIDACPAKDASGACDNLPNVAPLFFKEQEAGCLVGAMAAQMELDGKAKVSKLLGQSTIGAVGGLEIPPVQHYIAGYQYCAQQVDPAVKVVINYAQSFEDTTKCNDAATSQINQHQADIIFQVAGGCGIGALAAAKDKGVYGIGVDSDQSQINGNVITSAVKRLDTAVYDTISDFQAGKFTATPPTFDLKMDGVGYGTVSSDVPADAKAKADEYAQKIKDGSLTVPDSIKG</sequence>
<evidence type="ECO:0000313" key="10">
    <source>
        <dbReference type="Proteomes" id="UP000287352"/>
    </source>
</evidence>
<comment type="similarity">
    <text evidence="2">Belongs to the BMP lipoprotein family.</text>
</comment>
<dbReference type="AlphaFoldDB" id="A0A402AAE3"/>
<comment type="caution">
    <text evidence="9">The sequence shown here is derived from an EMBL/GenBank/DDBJ whole genome shotgun (WGS) entry which is preliminary data.</text>
</comment>
<comment type="subcellular location">
    <subcellularLocation>
        <location evidence="1">Cell membrane</location>
        <topology evidence="1">Lipid-anchor</topology>
    </subcellularLocation>
</comment>
<gene>
    <name evidence="9" type="ORF">KTT_57500</name>
</gene>
<dbReference type="PROSITE" id="PS51257">
    <property type="entry name" value="PROKAR_LIPOPROTEIN"/>
    <property type="match status" value="1"/>
</dbReference>
<dbReference type="Gene3D" id="3.40.50.2300">
    <property type="match status" value="2"/>
</dbReference>
<feature type="signal peptide" evidence="7">
    <location>
        <begin position="1"/>
        <end position="23"/>
    </location>
</feature>
<proteinExistence type="inferred from homology"/>
<dbReference type="Pfam" id="PF02608">
    <property type="entry name" value="Bmp"/>
    <property type="match status" value="1"/>
</dbReference>
<keyword evidence="10" id="KW-1185">Reference proteome</keyword>
<dbReference type="GO" id="GO:0005886">
    <property type="term" value="C:plasma membrane"/>
    <property type="evidence" value="ECO:0007669"/>
    <property type="project" value="UniProtKB-SubCell"/>
</dbReference>
<dbReference type="InterPro" id="IPR028082">
    <property type="entry name" value="Peripla_BP_I"/>
</dbReference>
<keyword evidence="4 7" id="KW-0732">Signal</keyword>
<protein>
    <submittedName>
        <fullName evidence="9">BMP family ABC transporter substrate-binding protein</fullName>
    </submittedName>
</protein>
<dbReference type="RefSeq" id="WP_161975839.1">
    <property type="nucleotide sequence ID" value="NZ_BIFR01000002.1"/>
</dbReference>
<evidence type="ECO:0000256" key="6">
    <source>
        <dbReference type="ARBA" id="ARBA00023288"/>
    </source>
</evidence>
<organism evidence="9 10">
    <name type="scientific">Tengunoibacter tsumagoiensis</name>
    <dbReference type="NCBI Taxonomy" id="2014871"/>
    <lineage>
        <taxon>Bacteria</taxon>
        <taxon>Bacillati</taxon>
        <taxon>Chloroflexota</taxon>
        <taxon>Ktedonobacteria</taxon>
        <taxon>Ktedonobacterales</taxon>
        <taxon>Dictyobacteraceae</taxon>
        <taxon>Tengunoibacter</taxon>
    </lineage>
</organism>
<dbReference type="EMBL" id="BIFR01000002">
    <property type="protein sequence ID" value="GCE15891.1"/>
    <property type="molecule type" value="Genomic_DNA"/>
</dbReference>
<dbReference type="PANTHER" id="PTHR34296">
    <property type="entry name" value="TRANSCRIPTIONAL ACTIVATOR PROTEIN MED"/>
    <property type="match status" value="1"/>
</dbReference>
<dbReference type="InterPro" id="IPR050957">
    <property type="entry name" value="BMP_lipoprotein"/>
</dbReference>
<keyword evidence="6" id="KW-0449">Lipoprotein</keyword>
<evidence type="ECO:0000256" key="5">
    <source>
        <dbReference type="ARBA" id="ARBA00023136"/>
    </source>
</evidence>